<comment type="caution">
    <text evidence="1">The sequence shown here is derived from an EMBL/GenBank/DDBJ whole genome shotgun (WGS) entry which is preliminary data.</text>
</comment>
<dbReference type="Proteomes" id="UP001157186">
    <property type="component" value="Unassembled WGS sequence"/>
</dbReference>
<accession>A0ABQ6GP65</accession>
<reference evidence="1 2" key="1">
    <citation type="submission" date="2023-03" db="EMBL/GenBank/DDBJ databases">
        <title>Draft genome sequence of Thalassotalea insulae KCTC 62186T.</title>
        <authorList>
            <person name="Sawabe T."/>
        </authorList>
    </citation>
    <scope>NUCLEOTIDE SEQUENCE [LARGE SCALE GENOMIC DNA]</scope>
    <source>
        <strain evidence="1 2">KCTC 62186</strain>
    </source>
</reference>
<name>A0ABQ6GP65_9GAMM</name>
<evidence type="ECO:0000313" key="2">
    <source>
        <dbReference type="Proteomes" id="UP001157186"/>
    </source>
</evidence>
<evidence type="ECO:0000313" key="1">
    <source>
        <dbReference type="EMBL" id="GLX77727.1"/>
    </source>
</evidence>
<gene>
    <name evidence="1" type="ORF">tinsulaeT_10670</name>
</gene>
<dbReference type="RefSeq" id="WP_284243621.1">
    <property type="nucleotide sequence ID" value="NZ_BSST01000001.1"/>
</dbReference>
<keyword evidence="2" id="KW-1185">Reference proteome</keyword>
<protein>
    <submittedName>
        <fullName evidence="1">Uncharacterized protein</fullName>
    </submittedName>
</protein>
<organism evidence="1 2">
    <name type="scientific">Thalassotalea insulae</name>
    <dbReference type="NCBI Taxonomy" id="2056778"/>
    <lineage>
        <taxon>Bacteria</taxon>
        <taxon>Pseudomonadati</taxon>
        <taxon>Pseudomonadota</taxon>
        <taxon>Gammaproteobacteria</taxon>
        <taxon>Alteromonadales</taxon>
        <taxon>Colwelliaceae</taxon>
        <taxon>Thalassotalea</taxon>
    </lineage>
</organism>
<sequence>MNVNSKSAENADSTSDNVKINKDGIVSLNLKSKSVQSKLIEQIKKLKLYENELKVAK</sequence>
<proteinExistence type="predicted"/>
<dbReference type="EMBL" id="BSST01000001">
    <property type="protein sequence ID" value="GLX77727.1"/>
    <property type="molecule type" value="Genomic_DNA"/>
</dbReference>